<evidence type="ECO:0000256" key="6">
    <source>
        <dbReference type="ARBA" id="ARBA00023242"/>
    </source>
</evidence>
<evidence type="ECO:0000256" key="3">
    <source>
        <dbReference type="ARBA" id="ARBA00022771"/>
    </source>
</evidence>
<evidence type="ECO:0000256" key="5">
    <source>
        <dbReference type="ARBA" id="ARBA00023125"/>
    </source>
</evidence>
<feature type="domain" description="BED-type" evidence="9">
    <location>
        <begin position="30"/>
        <end position="88"/>
    </location>
</feature>
<evidence type="ECO:0000256" key="2">
    <source>
        <dbReference type="ARBA" id="ARBA00022723"/>
    </source>
</evidence>
<dbReference type="InterPro" id="IPR003656">
    <property type="entry name" value="Znf_BED"/>
</dbReference>
<feature type="region of interest" description="Disordered" evidence="8">
    <location>
        <begin position="156"/>
        <end position="202"/>
    </location>
</feature>
<evidence type="ECO:0000256" key="4">
    <source>
        <dbReference type="ARBA" id="ARBA00022833"/>
    </source>
</evidence>
<reference evidence="10 11" key="1">
    <citation type="submission" date="2024-02" db="EMBL/GenBank/DDBJ databases">
        <title>High-quality chromosome-scale genome assembly of Pensacola bahiagrass (Paspalum notatum Flugge var. saurae).</title>
        <authorList>
            <person name="Vega J.M."/>
            <person name="Podio M."/>
            <person name="Orjuela J."/>
            <person name="Siena L.A."/>
            <person name="Pessino S.C."/>
            <person name="Combes M.C."/>
            <person name="Mariac C."/>
            <person name="Albertini E."/>
            <person name="Pupilli F."/>
            <person name="Ortiz J.P.A."/>
            <person name="Leblanc O."/>
        </authorList>
    </citation>
    <scope>NUCLEOTIDE SEQUENCE [LARGE SCALE GENOMIC DNA]</scope>
    <source>
        <strain evidence="10">R1</strain>
        <tissue evidence="10">Leaf</tissue>
    </source>
</reference>
<feature type="region of interest" description="Disordered" evidence="8">
    <location>
        <begin position="1"/>
        <end position="22"/>
    </location>
</feature>
<evidence type="ECO:0000256" key="7">
    <source>
        <dbReference type="PROSITE-ProRule" id="PRU00027"/>
    </source>
</evidence>
<dbReference type="GO" id="GO:0008270">
    <property type="term" value="F:zinc ion binding"/>
    <property type="evidence" value="ECO:0007669"/>
    <property type="project" value="UniProtKB-KW"/>
</dbReference>
<keyword evidence="3 7" id="KW-0863">Zinc-finger</keyword>
<gene>
    <name evidence="10" type="ORF">U9M48_011005</name>
</gene>
<dbReference type="Proteomes" id="UP001341281">
    <property type="component" value="Chromosome 02"/>
</dbReference>
<evidence type="ECO:0000313" key="10">
    <source>
        <dbReference type="EMBL" id="WVZ61078.1"/>
    </source>
</evidence>
<evidence type="ECO:0000256" key="1">
    <source>
        <dbReference type="ARBA" id="ARBA00004123"/>
    </source>
</evidence>
<keyword evidence="4" id="KW-0862">Zinc</keyword>
<dbReference type="PROSITE" id="PS50808">
    <property type="entry name" value="ZF_BED"/>
    <property type="match status" value="1"/>
</dbReference>
<evidence type="ECO:0000259" key="9">
    <source>
        <dbReference type="PROSITE" id="PS50808"/>
    </source>
</evidence>
<keyword evidence="5" id="KW-0238">DNA-binding</keyword>
<dbReference type="SUPFAM" id="SSF53098">
    <property type="entry name" value="Ribonuclease H-like"/>
    <property type="match status" value="1"/>
</dbReference>
<keyword evidence="11" id="KW-1185">Reference proteome</keyword>
<dbReference type="InterPro" id="IPR008906">
    <property type="entry name" value="HATC_C_dom"/>
</dbReference>
<sequence length="1054" mass="116280">MERRDAGEDAEAAAAAAPGEAEEVVPIGAQKHDPAWKHCVMVRSDGRVRLKCAYCGKHFLGGGIHRFKEHLARRPGNACCCPKVPRDVQDTMLRSLDAVAAKKMQRKLSASLSPGDMRRFAASDAAPSSAVSAGGGNDSPIHMIPLNEVLDFEPAPLEEQRPPPLPESMRGSTSSKRKRKPMTTHASTPPLITPQVRQHHVPPTPQTNPLHQVVMAVDAVTPASAHFDHAGAGLEKEQVSVAIGRFLYDAGVPLEAVNSVYFQPMIEAIAAAGGRQEVLSCQNFRGHILKKSLDDVTARLEFFRGAWTRTGCSVLADEWVTDKGKTLINFSVYCPEGTIFLKSVDATNIVASSDALYELLKSIVEEVGEKKVVQVITNNSEIHAAAGKKLGETFPTLFWSPCTFQCIDAILEDFSKVEAISEILSNAKAITGFVYNSAFALNLMKKYLQGKDLLVPAETRAAMNFVTLKNMCGLKEALQAMVNSDEWIHFLLPKKGGIEVSNLVNSLQFWSSCAAVIHITEPLVHLLKLVGSIKRPSMGYVYAGLYRAKAAIKKELVRKSDYMAYWNIIDWRWDNQIPRPLHSAGFFLNPLFFDGIRGDISNGIFSGMLDCIERMVSDVKIQDKIQRELNMYRSETAGDFRRQMAVRSRRTLPPAEWWYTYGGACPNLTRLAVRILSQTCSAKGCDRSNIPFEQVHDERMNSFERQRMHDLTFVQYNLRLQQRHQRKVKAFDPVSVDYIDIVDDWVVDRPALFSGPAEQPNWMEINQAASQITSREPNEDEFESFIEGVDDEMIQGAAQGTQEEDDDPACVTTQPVIMLLQCCCSLVECEEDGCVVTVVASDVAGNMPVIVAEIFRRRLRHRRGAFQYLHHLPHARPAPGVGVRAEQAELEHQLDIGLVALADHLWVLGILDPPGLPALEDEVGKPRRVEAVVALHGPAAAGHLEQEGAEGEHVGARGGLARLAHLRREVPECPDDARRLWVGAMVVQPREAEVAELGVHVGVEEHVGGLDVAVHHHLLPPLVQVQQPGGDVPDDLAALLPAQRRLVIVIVGVK</sequence>
<organism evidence="10 11">
    <name type="scientific">Paspalum notatum var. saurae</name>
    <dbReference type="NCBI Taxonomy" id="547442"/>
    <lineage>
        <taxon>Eukaryota</taxon>
        <taxon>Viridiplantae</taxon>
        <taxon>Streptophyta</taxon>
        <taxon>Embryophyta</taxon>
        <taxon>Tracheophyta</taxon>
        <taxon>Spermatophyta</taxon>
        <taxon>Magnoliopsida</taxon>
        <taxon>Liliopsida</taxon>
        <taxon>Poales</taxon>
        <taxon>Poaceae</taxon>
        <taxon>PACMAD clade</taxon>
        <taxon>Panicoideae</taxon>
        <taxon>Andropogonodae</taxon>
        <taxon>Paspaleae</taxon>
        <taxon>Paspalinae</taxon>
        <taxon>Paspalum</taxon>
    </lineage>
</organism>
<dbReference type="Pfam" id="PF05699">
    <property type="entry name" value="Dimer_Tnp_hAT"/>
    <property type="match status" value="1"/>
</dbReference>
<dbReference type="Pfam" id="PF04937">
    <property type="entry name" value="DUF659"/>
    <property type="match status" value="1"/>
</dbReference>
<comment type="subcellular location">
    <subcellularLocation>
        <location evidence="1">Nucleus</location>
    </subcellularLocation>
</comment>
<evidence type="ECO:0000313" key="11">
    <source>
        <dbReference type="Proteomes" id="UP001341281"/>
    </source>
</evidence>
<keyword evidence="6" id="KW-0539">Nucleus</keyword>
<dbReference type="EMBL" id="CP144746">
    <property type="protein sequence ID" value="WVZ61078.1"/>
    <property type="molecule type" value="Genomic_DNA"/>
</dbReference>
<dbReference type="GO" id="GO:0046983">
    <property type="term" value="F:protein dimerization activity"/>
    <property type="evidence" value="ECO:0007669"/>
    <property type="project" value="InterPro"/>
</dbReference>
<protein>
    <recommendedName>
        <fullName evidence="9">BED-type domain-containing protein</fullName>
    </recommendedName>
</protein>
<dbReference type="PANTHER" id="PTHR32166">
    <property type="entry name" value="OSJNBA0013A04.12 PROTEIN"/>
    <property type="match status" value="1"/>
</dbReference>
<keyword evidence="2" id="KW-0479">Metal-binding</keyword>
<dbReference type="InterPro" id="IPR012337">
    <property type="entry name" value="RNaseH-like_sf"/>
</dbReference>
<dbReference type="AlphaFoldDB" id="A0AAQ3WH25"/>
<proteinExistence type="predicted"/>
<dbReference type="InterPro" id="IPR007021">
    <property type="entry name" value="DUF659"/>
</dbReference>
<dbReference type="GO" id="GO:0003677">
    <property type="term" value="F:DNA binding"/>
    <property type="evidence" value="ECO:0007669"/>
    <property type="project" value="UniProtKB-KW"/>
</dbReference>
<name>A0AAQ3WH25_PASNO</name>
<dbReference type="PANTHER" id="PTHR32166:SF88">
    <property type="entry name" value="HAT TRANSPOSON SUPERFAMILY"/>
    <property type="match status" value="1"/>
</dbReference>
<accession>A0AAQ3WH25</accession>
<dbReference type="GO" id="GO:0005634">
    <property type="term" value="C:nucleus"/>
    <property type="evidence" value="ECO:0007669"/>
    <property type="project" value="UniProtKB-SubCell"/>
</dbReference>
<dbReference type="AntiFam" id="ANF00226">
    <property type="entry name" value="Shadow ORF (opposite pknB)"/>
</dbReference>
<evidence type="ECO:0000256" key="8">
    <source>
        <dbReference type="SAM" id="MobiDB-lite"/>
    </source>
</evidence>